<feature type="chain" id="PRO_5003263858" description="Vacuolar sorting protein Vps3844 C-terminal domain-containing protein" evidence="3">
    <location>
        <begin position="20"/>
        <end position="434"/>
    </location>
</feature>
<evidence type="ECO:0000256" key="3">
    <source>
        <dbReference type="SAM" id="SignalP"/>
    </source>
</evidence>
<dbReference type="Proteomes" id="UP000007796">
    <property type="component" value="Unassembled WGS sequence"/>
</dbReference>
<dbReference type="OrthoDB" id="5583277at2759"/>
<evidence type="ECO:0000259" key="4">
    <source>
        <dbReference type="Pfam" id="PF12955"/>
    </source>
</evidence>
<name>F0XCV1_GROCL</name>
<reference evidence="5 6" key="1">
    <citation type="journal article" date="2011" name="Proc. Natl. Acad. Sci. U.S.A.">
        <title>Genome and transcriptome analyses of the mountain pine beetle-fungal symbiont Grosmannia clavigera, a lodgepole pine pathogen.</title>
        <authorList>
            <person name="DiGuistini S."/>
            <person name="Wang Y."/>
            <person name="Liao N.Y."/>
            <person name="Taylor G."/>
            <person name="Tanguay P."/>
            <person name="Feau N."/>
            <person name="Henrissat B."/>
            <person name="Chan S.K."/>
            <person name="Hesse-Orce U."/>
            <person name="Alamouti S.M."/>
            <person name="Tsui C.K.M."/>
            <person name="Docking R.T."/>
            <person name="Levasseur A."/>
            <person name="Haridas S."/>
            <person name="Robertson G."/>
            <person name="Birol I."/>
            <person name="Holt R.A."/>
            <person name="Marra M.A."/>
            <person name="Hamelin R.C."/>
            <person name="Hirst M."/>
            <person name="Jones S.J.M."/>
            <person name="Bohlmann J."/>
            <person name="Breuil C."/>
        </authorList>
    </citation>
    <scope>NUCLEOTIDE SEQUENCE [LARGE SCALE GENOMIC DNA]</scope>
    <source>
        <strain evidence="6">kw1407 / UAMH 11150</strain>
    </source>
</reference>
<feature type="signal peptide" evidence="3">
    <location>
        <begin position="1"/>
        <end position="19"/>
    </location>
</feature>
<dbReference type="AlphaFoldDB" id="F0XCV1"/>
<dbReference type="GeneID" id="25982020"/>
<gene>
    <name evidence="5" type="ORF">CMQ_891</name>
</gene>
<dbReference type="EMBL" id="GL629765">
    <property type="protein sequence ID" value="EFX03963.1"/>
    <property type="molecule type" value="Genomic_DNA"/>
</dbReference>
<evidence type="ECO:0000256" key="2">
    <source>
        <dbReference type="SAM" id="Phobius"/>
    </source>
</evidence>
<dbReference type="RefSeq" id="XP_014173445.1">
    <property type="nucleotide sequence ID" value="XM_014317970.1"/>
</dbReference>
<dbReference type="InterPro" id="IPR024382">
    <property type="entry name" value="Vps3844_C"/>
</dbReference>
<feature type="region of interest" description="Disordered" evidence="1">
    <location>
        <begin position="274"/>
        <end position="294"/>
    </location>
</feature>
<keyword evidence="3" id="KW-0732">Signal</keyword>
<dbReference type="GO" id="GO:0005783">
    <property type="term" value="C:endoplasmic reticulum"/>
    <property type="evidence" value="ECO:0007669"/>
    <property type="project" value="TreeGrafter"/>
</dbReference>
<keyword evidence="2" id="KW-0812">Transmembrane</keyword>
<accession>F0XCV1</accession>
<evidence type="ECO:0000313" key="6">
    <source>
        <dbReference type="Proteomes" id="UP000007796"/>
    </source>
</evidence>
<dbReference type="Pfam" id="PF12955">
    <property type="entry name" value="Vps3844_C"/>
    <property type="match status" value="1"/>
</dbReference>
<dbReference type="STRING" id="655863.F0XCV1"/>
<dbReference type="PANTHER" id="PTHR36853">
    <property type="entry name" value="EXPRESSED PROTEIN"/>
    <property type="match status" value="1"/>
</dbReference>
<dbReference type="InterPro" id="IPR053065">
    <property type="entry name" value="Archenteron_Induction-Rel"/>
</dbReference>
<protein>
    <recommendedName>
        <fullName evidence="4">Vacuolar sorting protein Vps3844 C-terminal domain-containing protein</fullName>
    </recommendedName>
</protein>
<keyword evidence="2" id="KW-0472">Membrane</keyword>
<evidence type="ECO:0000313" key="5">
    <source>
        <dbReference type="EMBL" id="EFX03963.1"/>
    </source>
</evidence>
<evidence type="ECO:0000256" key="1">
    <source>
        <dbReference type="SAM" id="MobiDB-lite"/>
    </source>
</evidence>
<feature type="domain" description="Vacuolar sorting protein Vps3844 C-terminal" evidence="4">
    <location>
        <begin position="313"/>
        <end position="426"/>
    </location>
</feature>
<keyword evidence="6" id="KW-1185">Reference proteome</keyword>
<organism evidence="6">
    <name type="scientific">Grosmannia clavigera (strain kw1407 / UAMH 11150)</name>
    <name type="common">Blue stain fungus</name>
    <name type="synonym">Graphiocladiella clavigera</name>
    <dbReference type="NCBI Taxonomy" id="655863"/>
    <lineage>
        <taxon>Eukaryota</taxon>
        <taxon>Fungi</taxon>
        <taxon>Dikarya</taxon>
        <taxon>Ascomycota</taxon>
        <taxon>Pezizomycotina</taxon>
        <taxon>Sordariomycetes</taxon>
        <taxon>Sordariomycetidae</taxon>
        <taxon>Ophiostomatales</taxon>
        <taxon>Ophiostomataceae</taxon>
        <taxon>Leptographium</taxon>
    </lineage>
</organism>
<feature type="transmembrane region" description="Helical" evidence="2">
    <location>
        <begin position="391"/>
        <end position="413"/>
    </location>
</feature>
<dbReference type="PANTHER" id="PTHR36853:SF1">
    <property type="entry name" value="DUF3844 DOMAIN-CONTAINING PROTEIN"/>
    <property type="match status" value="1"/>
</dbReference>
<dbReference type="InParanoid" id="F0XCV1"/>
<keyword evidence="2" id="KW-1133">Transmembrane helix</keyword>
<dbReference type="eggNOG" id="ENOG502S64Q">
    <property type="taxonomic scope" value="Eukaryota"/>
</dbReference>
<proteinExistence type="predicted"/>
<dbReference type="HOGENOM" id="CLU_054960_0_0_1"/>
<sequence length="434" mass="47127">MKFLAGLAVAASLVSSALAVDSKDAAPVYILRKQNAAATANSPAEPPQVPRQIFRQVLLQRLQLEEGSGFLNELPTGYDAEATLDLISQYGLPTPPLFSEHKVSPPQVVILFERVKAQHVTRLQAALPAAYRQPSFVIADPPSQKANEHLINELKQAGMRVKLSNVMSEISSLPGRYKLSERAHVGLYDLSDADEILILEQSMNQLISDVESGAVEVTLVLLPESSRKSKLKHWTNTAPRTKLALSDELRELREKQVREAIKFRASAIEEREAQSESVMIEEDSTDSSSNKKDDGRQFLHEWAATTPTAIPACFQSFNSCVTQTGNCSSHGVCVDKYAYNSGGVAKADGAASCFVCHCYSTLNRPETEAGGLSTTQWAGNMCHKKDISAPFWLLTGFSVTMVGVVTFSIAMLFNVGEEKLPGVIGAGVSVGRSK</sequence>